<dbReference type="EMBL" id="AWVH01000030">
    <property type="protein sequence ID" value="ERJ93206.1"/>
    <property type="molecule type" value="Genomic_DNA"/>
</dbReference>
<gene>
    <name evidence="2" type="ORF">HMPREF9193_01206</name>
</gene>
<dbReference type="Proteomes" id="UP000016649">
    <property type="component" value="Unassembled WGS sequence"/>
</dbReference>
<feature type="domain" description="Pyruvate phosphate dikinase AMP/ATP-binding" evidence="1">
    <location>
        <begin position="7"/>
        <end position="57"/>
    </location>
</feature>
<proteinExistence type="predicted"/>
<evidence type="ECO:0000313" key="3">
    <source>
        <dbReference type="Proteomes" id="UP000016649"/>
    </source>
</evidence>
<dbReference type="Gene3D" id="3.30.1490.20">
    <property type="entry name" value="ATP-grasp fold, A domain"/>
    <property type="match status" value="1"/>
</dbReference>
<sequence length="102" mass="11498">MTLVEKQTDEQRLLSAAREFRKRIAAGYFPAQLEKEIRKKYAEIGESARVAVRSSTTIVESTNLNPRFFRIIAQLKPVCIPSKMSILNSFLSSCTGIPYSLS</sequence>
<evidence type="ECO:0000259" key="1">
    <source>
        <dbReference type="Pfam" id="PF01326"/>
    </source>
</evidence>
<dbReference type="InterPro" id="IPR002192">
    <property type="entry name" value="PPDK_AMP/ATP-bd"/>
</dbReference>
<protein>
    <recommendedName>
        <fullName evidence="1">Pyruvate phosphate dikinase AMP/ATP-binding domain-containing protein</fullName>
    </recommendedName>
</protein>
<organism evidence="2 3">
    <name type="scientific">Treponema lecithinolyticum ATCC 700332</name>
    <dbReference type="NCBI Taxonomy" id="1321815"/>
    <lineage>
        <taxon>Bacteria</taxon>
        <taxon>Pseudomonadati</taxon>
        <taxon>Spirochaetota</taxon>
        <taxon>Spirochaetia</taxon>
        <taxon>Spirochaetales</taxon>
        <taxon>Treponemataceae</taxon>
        <taxon>Treponema</taxon>
    </lineage>
</organism>
<keyword evidence="3" id="KW-1185">Reference proteome</keyword>
<name>A0ABN0NYV2_TRELE</name>
<reference evidence="2 3" key="1">
    <citation type="submission" date="2013-08" db="EMBL/GenBank/DDBJ databases">
        <authorList>
            <person name="Weinstock G."/>
            <person name="Sodergren E."/>
            <person name="Wylie T."/>
            <person name="Fulton L."/>
            <person name="Fulton R."/>
            <person name="Fronick C."/>
            <person name="O'Laughlin M."/>
            <person name="Godfrey J."/>
            <person name="Miner T."/>
            <person name="Herter B."/>
            <person name="Appelbaum E."/>
            <person name="Cordes M."/>
            <person name="Lek S."/>
            <person name="Wollam A."/>
            <person name="Pepin K.H."/>
            <person name="Palsikar V.B."/>
            <person name="Mitreva M."/>
            <person name="Wilson R.K."/>
        </authorList>
    </citation>
    <scope>NUCLEOTIDE SEQUENCE [LARGE SCALE GENOMIC DNA]</scope>
    <source>
        <strain evidence="2 3">ATCC 700332</strain>
    </source>
</reference>
<evidence type="ECO:0000313" key="2">
    <source>
        <dbReference type="EMBL" id="ERJ93206.1"/>
    </source>
</evidence>
<comment type="caution">
    <text evidence="2">The sequence shown here is derived from an EMBL/GenBank/DDBJ whole genome shotgun (WGS) entry which is preliminary data.</text>
</comment>
<accession>A0ABN0NYV2</accession>
<dbReference type="InterPro" id="IPR013815">
    <property type="entry name" value="ATP_grasp_subdomain_1"/>
</dbReference>
<dbReference type="Pfam" id="PF01326">
    <property type="entry name" value="PPDK_N"/>
    <property type="match status" value="1"/>
</dbReference>